<dbReference type="GO" id="GO:0003723">
    <property type="term" value="F:RNA binding"/>
    <property type="evidence" value="ECO:0007669"/>
    <property type="project" value="InterPro"/>
</dbReference>
<protein>
    <recommendedName>
        <fullName evidence="9">tRNA-specific adenosine deaminase 1</fullName>
        <ecNumber evidence="8">3.5.4.34</ecNumber>
    </recommendedName>
    <alternativeName>
        <fullName evidence="10">tRNA-specific adenosine-37 deaminase</fullName>
    </alternativeName>
</protein>
<evidence type="ECO:0000256" key="1">
    <source>
        <dbReference type="ARBA" id="ARBA00022694"/>
    </source>
</evidence>
<feature type="compositionally biased region" description="Basic and acidic residues" evidence="12">
    <location>
        <begin position="169"/>
        <end position="187"/>
    </location>
</feature>
<dbReference type="EC" id="3.5.4.34" evidence="8"/>
<comment type="catalytic activity">
    <reaction evidence="11">
        <text>adenosine(37) in tRNA(Ala) + H2O + H(+) = inosine(37) in tRNA(Ala) + NH4(+)</text>
        <dbReference type="Rhea" id="RHEA:50968"/>
        <dbReference type="Rhea" id="RHEA-COMP:12855"/>
        <dbReference type="Rhea" id="RHEA-COMP:12856"/>
        <dbReference type="ChEBI" id="CHEBI:15377"/>
        <dbReference type="ChEBI" id="CHEBI:15378"/>
        <dbReference type="ChEBI" id="CHEBI:28938"/>
        <dbReference type="ChEBI" id="CHEBI:74411"/>
        <dbReference type="ChEBI" id="CHEBI:82852"/>
        <dbReference type="EC" id="3.5.4.34"/>
    </reaction>
</comment>
<keyword evidence="4" id="KW-0862">Zinc</keyword>
<evidence type="ECO:0000256" key="6">
    <source>
        <dbReference type="ARBA" id="ARBA00037784"/>
    </source>
</evidence>
<dbReference type="RefSeq" id="XP_018559142.1">
    <property type="nucleotide sequence ID" value="XM_018703626.2"/>
</dbReference>
<feature type="compositionally biased region" description="Basic and acidic residues" evidence="12">
    <location>
        <begin position="197"/>
        <end position="228"/>
    </location>
</feature>
<dbReference type="GO" id="GO:0008033">
    <property type="term" value="P:tRNA processing"/>
    <property type="evidence" value="ECO:0007669"/>
    <property type="project" value="UniProtKB-KW"/>
</dbReference>
<evidence type="ECO:0000256" key="12">
    <source>
        <dbReference type="SAM" id="MobiDB-lite"/>
    </source>
</evidence>
<feature type="region of interest" description="Disordered" evidence="12">
    <location>
        <begin position="152"/>
        <end position="296"/>
    </location>
</feature>
<dbReference type="PROSITE" id="PS50141">
    <property type="entry name" value="A_DEAMIN_EDITASE"/>
    <property type="match status" value="1"/>
</dbReference>
<evidence type="ECO:0000256" key="10">
    <source>
        <dbReference type="ARBA" id="ARBA00041760"/>
    </source>
</evidence>
<dbReference type="GeneID" id="108901943"/>
<feature type="domain" description="A to I editase" evidence="13">
    <location>
        <begin position="68"/>
        <end position="492"/>
    </location>
</feature>
<name>A0A4W6ELY9_LATCA</name>
<evidence type="ECO:0000313" key="16">
    <source>
        <dbReference type="RefSeq" id="XP_018559142.1"/>
    </source>
</evidence>
<keyword evidence="15" id="KW-1185">Reference proteome</keyword>
<evidence type="ECO:0000256" key="9">
    <source>
        <dbReference type="ARBA" id="ARBA00040502"/>
    </source>
</evidence>
<proteinExistence type="inferred from homology"/>
<evidence type="ECO:0000256" key="5">
    <source>
        <dbReference type="ARBA" id="ARBA00037026"/>
    </source>
</evidence>
<reference evidence="15" key="1">
    <citation type="submission" date="2015-09" db="EMBL/GenBank/DDBJ databases">
        <authorList>
            <person name="Sai Rama Sridatta P."/>
        </authorList>
    </citation>
    <scope>NUCLEOTIDE SEQUENCE [LARGE SCALE GENOMIC DNA]</scope>
</reference>
<keyword evidence="2" id="KW-0479">Metal-binding</keyword>
<dbReference type="Proteomes" id="UP000694890">
    <property type="component" value="Linkage group LG10"/>
</dbReference>
<keyword evidence="3" id="KW-0378">Hydrolase</keyword>
<evidence type="ECO:0000259" key="13">
    <source>
        <dbReference type="PROSITE" id="PS50141"/>
    </source>
</evidence>
<evidence type="ECO:0000256" key="11">
    <source>
        <dbReference type="ARBA" id="ARBA00047635"/>
    </source>
</evidence>
<evidence type="ECO:0000313" key="15">
    <source>
        <dbReference type="Proteomes" id="UP000314980"/>
    </source>
</evidence>
<keyword evidence="1" id="KW-0819">tRNA processing</keyword>
<reference evidence="14" key="3">
    <citation type="submission" date="2025-05" db="UniProtKB">
        <authorList>
            <consortium name="Ensembl"/>
        </authorList>
    </citation>
    <scope>IDENTIFICATION</scope>
</reference>
<evidence type="ECO:0000313" key="14">
    <source>
        <dbReference type="Ensembl" id="ENSLCAP00010038880.1"/>
    </source>
</evidence>
<evidence type="ECO:0000256" key="3">
    <source>
        <dbReference type="ARBA" id="ARBA00022801"/>
    </source>
</evidence>
<sequence length="515" mass="56345">MPVSPQLNEPGRFNMVNADEIAKLCYDCFSQLPRRGKPEPGREWTLLAAVVQITRCADSDTVRKEVVSLGTGTKCIGQTHMSPSGDVLNDSHAEVIARRGCIRYLIQELRRAVSGGDSSVFCRADQPGKWRLQPGVSFLFFTSHTPCGDASIIPMISGQSQPCPPVTSEKSREGTDVGGDLKRKAEEPSEGQNTKLPRLEDQETAERRLQDRGDTKTRVPSDSSKSDDSSQSQSTETPLESVSQASAHLEIKTRGPSDDAGLNPQVPDIHRTGAKCVPGGPADPLHPGTGYHSTGVLRVKPGRGERTLSLSCSDKLAQWVVLGFQGALLSHYLQEALYFSIMVVGKCPYSKEVMERALVTRCSHVSDLPAGFSVSPPALLQSSLEFPFSQAQTELRHQAGQGRISPCGAAISWCNVTEQPLDVTANGYKHGVTKKALGTAKARSLLCKLELFHSFLSLVSATEPSALPNSLRRTELQTYWDYKHAAQSYQQAWQQLHSQAFPLWPRSDRNLLLFH</sequence>
<dbReference type="GeneTree" id="ENSGT00940000157942"/>
<dbReference type="PANTHER" id="PTHR46516:SF1">
    <property type="entry name" value="TRNA-SPECIFIC ADENOSINE DEAMINASE 1"/>
    <property type="match status" value="1"/>
</dbReference>
<gene>
    <name evidence="14" type="primary">ADAT1</name>
    <name evidence="16" type="synonym">adat1</name>
</gene>
<dbReference type="KEGG" id="lcf:108901943"/>
<dbReference type="InParanoid" id="A0A4W6ELY9"/>
<dbReference type="Ensembl" id="ENSLCAT00010039799.1">
    <property type="protein sequence ID" value="ENSLCAP00010038880.1"/>
    <property type="gene ID" value="ENSLCAG00010018193.1"/>
</dbReference>
<evidence type="ECO:0000256" key="4">
    <source>
        <dbReference type="ARBA" id="ARBA00022833"/>
    </source>
</evidence>
<reference evidence="16" key="2">
    <citation type="submission" date="2025-04" db="UniProtKB">
        <authorList>
            <consortium name="RefSeq"/>
        </authorList>
    </citation>
    <scope>IDENTIFICATION</scope>
    <source>
        <tissue evidence="16">Brain</tissue>
    </source>
</reference>
<dbReference type="InterPro" id="IPR002466">
    <property type="entry name" value="A_deamin"/>
</dbReference>
<dbReference type="Pfam" id="PF02137">
    <property type="entry name" value="A_deamin"/>
    <property type="match status" value="1"/>
</dbReference>
<comment type="function">
    <text evidence="6">Specifically deaminates adenosine-37 to inosine in tRNA-Ala.</text>
</comment>
<dbReference type="GO" id="GO:0043829">
    <property type="term" value="F:tRNA-specific adenosine-37 deaminase activity"/>
    <property type="evidence" value="ECO:0007669"/>
    <property type="project" value="UniProtKB-EC"/>
</dbReference>
<evidence type="ECO:0000256" key="8">
    <source>
        <dbReference type="ARBA" id="ARBA00038940"/>
    </source>
</evidence>
<dbReference type="GO" id="GO:0046872">
    <property type="term" value="F:metal ion binding"/>
    <property type="evidence" value="ECO:0007669"/>
    <property type="project" value="UniProtKB-KW"/>
</dbReference>
<dbReference type="OrthoDB" id="10268011at2759"/>
<comment type="similarity">
    <text evidence="7">Belongs to the ADAT1 family.</text>
</comment>
<feature type="compositionally biased region" description="Polar residues" evidence="12">
    <location>
        <begin position="235"/>
        <end position="246"/>
    </location>
</feature>
<accession>A0A4W6ELY9</accession>
<evidence type="ECO:0000256" key="7">
    <source>
        <dbReference type="ARBA" id="ARBA00038326"/>
    </source>
</evidence>
<dbReference type="Proteomes" id="UP000314980">
    <property type="component" value="Unassembled WGS sequence"/>
</dbReference>
<dbReference type="SMART" id="SM00552">
    <property type="entry name" value="ADEAMc"/>
    <property type="match status" value="1"/>
</dbReference>
<dbReference type="CTD" id="23536"/>
<evidence type="ECO:0000256" key="2">
    <source>
        <dbReference type="ARBA" id="ARBA00022723"/>
    </source>
</evidence>
<dbReference type="STRING" id="8187.ENSLCAP00010038880"/>
<dbReference type="PANTHER" id="PTHR46516">
    <property type="entry name" value="TRNA-SPECIFIC ADENOSINE DEAMINASE 1"/>
    <property type="match status" value="1"/>
</dbReference>
<organism evidence="14 15">
    <name type="scientific">Lates calcarifer</name>
    <name type="common">Barramundi</name>
    <name type="synonym">Holocentrus calcarifer</name>
    <dbReference type="NCBI Taxonomy" id="8187"/>
    <lineage>
        <taxon>Eukaryota</taxon>
        <taxon>Metazoa</taxon>
        <taxon>Chordata</taxon>
        <taxon>Craniata</taxon>
        <taxon>Vertebrata</taxon>
        <taxon>Euteleostomi</taxon>
        <taxon>Actinopterygii</taxon>
        <taxon>Neopterygii</taxon>
        <taxon>Teleostei</taxon>
        <taxon>Neoteleostei</taxon>
        <taxon>Acanthomorphata</taxon>
        <taxon>Carangaria</taxon>
        <taxon>Carangaria incertae sedis</taxon>
        <taxon>Centropomidae</taxon>
        <taxon>Lates</taxon>
    </lineage>
</organism>
<dbReference type="AlphaFoldDB" id="A0A4W6ELY9"/>
<comment type="cofactor">
    <cofactor evidence="5">
        <name>1D-myo-inositol hexakisphosphate</name>
        <dbReference type="ChEBI" id="CHEBI:58130"/>
    </cofactor>
</comment>